<evidence type="ECO:0000256" key="1">
    <source>
        <dbReference type="SAM" id="MobiDB-lite"/>
    </source>
</evidence>
<gene>
    <name evidence="2" type="ORF">DCAF_LOCUS22686</name>
</gene>
<proteinExistence type="predicted"/>
<protein>
    <submittedName>
        <fullName evidence="2">Uncharacterized protein</fullName>
    </submittedName>
</protein>
<dbReference type="AlphaFoldDB" id="A0AAV1SFZ9"/>
<keyword evidence="3" id="KW-1185">Reference proteome</keyword>
<comment type="caution">
    <text evidence="2">The sequence shown here is derived from an EMBL/GenBank/DDBJ whole genome shotgun (WGS) entry which is preliminary data.</text>
</comment>
<name>A0AAV1SFZ9_9ROSI</name>
<evidence type="ECO:0000313" key="2">
    <source>
        <dbReference type="EMBL" id="CAK7349963.1"/>
    </source>
</evidence>
<accession>A0AAV1SFZ9</accession>
<feature type="region of interest" description="Disordered" evidence="1">
    <location>
        <begin position="45"/>
        <end position="78"/>
    </location>
</feature>
<dbReference type="Proteomes" id="UP001314170">
    <property type="component" value="Unassembled WGS sequence"/>
</dbReference>
<feature type="compositionally biased region" description="Polar residues" evidence="1">
    <location>
        <begin position="52"/>
        <end position="68"/>
    </location>
</feature>
<sequence length="78" mass="8604">MNGLKPVEGSSNLLRSHPHENPTLQEKLPLNFGLAYHQSDPQPCLQVLHNGLSPNRNAKIKPNSSQKNGLKPQMGLRS</sequence>
<dbReference type="EMBL" id="CAWUPB010001178">
    <property type="protein sequence ID" value="CAK7349963.1"/>
    <property type="molecule type" value="Genomic_DNA"/>
</dbReference>
<evidence type="ECO:0000313" key="3">
    <source>
        <dbReference type="Proteomes" id="UP001314170"/>
    </source>
</evidence>
<organism evidence="2 3">
    <name type="scientific">Dovyalis caffra</name>
    <dbReference type="NCBI Taxonomy" id="77055"/>
    <lineage>
        <taxon>Eukaryota</taxon>
        <taxon>Viridiplantae</taxon>
        <taxon>Streptophyta</taxon>
        <taxon>Embryophyta</taxon>
        <taxon>Tracheophyta</taxon>
        <taxon>Spermatophyta</taxon>
        <taxon>Magnoliopsida</taxon>
        <taxon>eudicotyledons</taxon>
        <taxon>Gunneridae</taxon>
        <taxon>Pentapetalae</taxon>
        <taxon>rosids</taxon>
        <taxon>fabids</taxon>
        <taxon>Malpighiales</taxon>
        <taxon>Salicaceae</taxon>
        <taxon>Flacourtieae</taxon>
        <taxon>Dovyalis</taxon>
    </lineage>
</organism>
<reference evidence="2 3" key="1">
    <citation type="submission" date="2024-01" db="EMBL/GenBank/DDBJ databases">
        <authorList>
            <person name="Waweru B."/>
        </authorList>
    </citation>
    <scope>NUCLEOTIDE SEQUENCE [LARGE SCALE GENOMIC DNA]</scope>
</reference>
<feature type="region of interest" description="Disordered" evidence="1">
    <location>
        <begin position="1"/>
        <end position="25"/>
    </location>
</feature>